<dbReference type="AlphaFoldDB" id="A0A517YYJ7"/>
<evidence type="ECO:0000313" key="2">
    <source>
        <dbReference type="EMBL" id="QDU35299.1"/>
    </source>
</evidence>
<dbReference type="Proteomes" id="UP000317369">
    <property type="component" value="Chromosome"/>
</dbReference>
<keyword evidence="1" id="KW-1133">Transmembrane helix</keyword>
<organism evidence="2 3">
    <name type="scientific">Poriferisphaera corsica</name>
    <dbReference type="NCBI Taxonomy" id="2528020"/>
    <lineage>
        <taxon>Bacteria</taxon>
        <taxon>Pseudomonadati</taxon>
        <taxon>Planctomycetota</taxon>
        <taxon>Phycisphaerae</taxon>
        <taxon>Phycisphaerales</taxon>
        <taxon>Phycisphaeraceae</taxon>
        <taxon>Poriferisphaera</taxon>
    </lineage>
</organism>
<accession>A0A517YYJ7</accession>
<keyword evidence="1" id="KW-0812">Transmembrane</keyword>
<protein>
    <submittedName>
        <fullName evidence="2">Uncharacterized protein</fullName>
    </submittedName>
</protein>
<evidence type="ECO:0000313" key="3">
    <source>
        <dbReference type="Proteomes" id="UP000317369"/>
    </source>
</evidence>
<dbReference type="KEGG" id="pcor:KS4_33800"/>
<proteinExistence type="predicted"/>
<dbReference type="EMBL" id="CP036425">
    <property type="protein sequence ID" value="QDU35299.1"/>
    <property type="molecule type" value="Genomic_DNA"/>
</dbReference>
<sequence length="403" mass="45659">MYELTCPSCKLVTESSFIRASAIVRCPQCNHRYRIEPHDFRRRCYTEMHDEDAERAMDDTLPLRFDPHGSVVGLSGLSDKMRTNPDDCLGLDDTQQMNIAIASLAPEGDDSDSQVRVGDVPNEFRMVMRPTGSTRYRSLYIAIGLLTAFVAIIGATIIYATRVMPENYEGSIEGDTEAIHVTPGDNLAVSTPLQTRVTHKSWKLVGEQYKYNSRKPSALVRVVNTRKVQDRKGNWWYEAQLTTRETDVIAFATVHISLIDLSAIENFNISFPVSMISARTPVNLRIPMPNLEGIDKQRVDAWVEVDRKYDHAQYVRPDQITATPAGESHDSRLRIITYNKTDRDLRYIIYRINAIDEGGAVIASWATIWDHRVPAQNLVRFVTMTPLPKDKNVARWDIVAAAE</sequence>
<feature type="transmembrane region" description="Helical" evidence="1">
    <location>
        <begin position="138"/>
        <end position="160"/>
    </location>
</feature>
<reference evidence="2 3" key="1">
    <citation type="submission" date="2019-02" db="EMBL/GenBank/DDBJ databases">
        <title>Deep-cultivation of Planctomycetes and their phenomic and genomic characterization uncovers novel biology.</title>
        <authorList>
            <person name="Wiegand S."/>
            <person name="Jogler M."/>
            <person name="Boedeker C."/>
            <person name="Pinto D."/>
            <person name="Vollmers J."/>
            <person name="Rivas-Marin E."/>
            <person name="Kohn T."/>
            <person name="Peeters S.H."/>
            <person name="Heuer A."/>
            <person name="Rast P."/>
            <person name="Oberbeckmann S."/>
            <person name="Bunk B."/>
            <person name="Jeske O."/>
            <person name="Meyerdierks A."/>
            <person name="Storesund J.E."/>
            <person name="Kallscheuer N."/>
            <person name="Luecker S."/>
            <person name="Lage O.M."/>
            <person name="Pohl T."/>
            <person name="Merkel B.J."/>
            <person name="Hornburger P."/>
            <person name="Mueller R.-W."/>
            <person name="Bruemmer F."/>
            <person name="Labrenz M."/>
            <person name="Spormann A.M."/>
            <person name="Op den Camp H."/>
            <person name="Overmann J."/>
            <person name="Amann R."/>
            <person name="Jetten M.S.M."/>
            <person name="Mascher T."/>
            <person name="Medema M.H."/>
            <person name="Devos D.P."/>
            <person name="Kaster A.-K."/>
            <person name="Ovreas L."/>
            <person name="Rohde M."/>
            <person name="Galperin M.Y."/>
            <person name="Jogler C."/>
        </authorList>
    </citation>
    <scope>NUCLEOTIDE SEQUENCE [LARGE SCALE GENOMIC DNA]</scope>
    <source>
        <strain evidence="2 3">KS4</strain>
    </source>
</reference>
<keyword evidence="1" id="KW-0472">Membrane</keyword>
<evidence type="ECO:0000256" key="1">
    <source>
        <dbReference type="SAM" id="Phobius"/>
    </source>
</evidence>
<name>A0A517YYJ7_9BACT</name>
<keyword evidence="3" id="KW-1185">Reference proteome</keyword>
<gene>
    <name evidence="2" type="ORF">KS4_33800</name>
</gene>